<feature type="transmembrane region" description="Helical" evidence="6">
    <location>
        <begin position="142"/>
        <end position="160"/>
    </location>
</feature>
<protein>
    <recommendedName>
        <fullName evidence="6">WAT1-related protein</fullName>
    </recommendedName>
</protein>
<keyword evidence="3 6" id="KW-0812">Transmembrane</keyword>
<reference evidence="9 10" key="1">
    <citation type="submission" date="2024-11" db="EMBL/GenBank/DDBJ databases">
        <title>Chromosome-level genome assembly of Eucalyptus globulus Labill. provides insights into its genome evolution.</title>
        <authorList>
            <person name="Li X."/>
        </authorList>
    </citation>
    <scope>NUCLEOTIDE SEQUENCE [LARGE SCALE GENOMIC DNA]</scope>
    <source>
        <strain evidence="9">CL2024</strain>
        <tissue evidence="9">Fresh tender leaves</tissue>
    </source>
</reference>
<dbReference type="GO" id="GO:0016020">
    <property type="term" value="C:membrane"/>
    <property type="evidence" value="ECO:0007669"/>
    <property type="project" value="UniProtKB-SubCell"/>
</dbReference>
<feature type="transmembrane region" description="Helical" evidence="6">
    <location>
        <begin position="18"/>
        <end position="37"/>
    </location>
</feature>
<name>A0ABD3K1C7_EUCGL</name>
<feature type="region of interest" description="Disordered" evidence="7">
    <location>
        <begin position="340"/>
        <end position="359"/>
    </location>
</feature>
<keyword evidence="10" id="KW-1185">Reference proteome</keyword>
<proteinExistence type="inferred from homology"/>
<comment type="similarity">
    <text evidence="2 6">Belongs to the drug/metabolite transporter (DMT) superfamily. Plant drug/metabolite exporter (P-DME) (TC 2.A.7.4) family.</text>
</comment>
<evidence type="ECO:0000313" key="9">
    <source>
        <dbReference type="EMBL" id="KAL3732188.1"/>
    </source>
</evidence>
<feature type="transmembrane region" description="Helical" evidence="6">
    <location>
        <begin position="49"/>
        <end position="67"/>
    </location>
</feature>
<keyword evidence="4 6" id="KW-1133">Transmembrane helix</keyword>
<evidence type="ECO:0000256" key="1">
    <source>
        <dbReference type="ARBA" id="ARBA00004141"/>
    </source>
</evidence>
<dbReference type="Pfam" id="PF00892">
    <property type="entry name" value="EamA"/>
    <property type="match status" value="2"/>
</dbReference>
<feature type="transmembrane region" description="Helical" evidence="6">
    <location>
        <begin position="310"/>
        <end position="328"/>
    </location>
</feature>
<evidence type="ECO:0000256" key="4">
    <source>
        <dbReference type="ARBA" id="ARBA00022989"/>
    </source>
</evidence>
<keyword evidence="5 6" id="KW-0472">Membrane</keyword>
<evidence type="ECO:0000256" key="2">
    <source>
        <dbReference type="ARBA" id="ARBA00007635"/>
    </source>
</evidence>
<dbReference type="AlphaFoldDB" id="A0ABD3K1C7"/>
<dbReference type="InterPro" id="IPR030184">
    <property type="entry name" value="WAT1-related"/>
</dbReference>
<feature type="domain" description="EamA" evidence="8">
    <location>
        <begin position="189"/>
        <end position="327"/>
    </location>
</feature>
<dbReference type="InterPro" id="IPR000620">
    <property type="entry name" value="EamA_dom"/>
</dbReference>
<evidence type="ECO:0000256" key="5">
    <source>
        <dbReference type="ARBA" id="ARBA00023136"/>
    </source>
</evidence>
<comment type="subcellular location">
    <subcellularLocation>
        <location evidence="1 6">Membrane</location>
        <topology evidence="1 6">Multi-pass membrane protein</topology>
    </subcellularLocation>
</comment>
<evidence type="ECO:0000256" key="6">
    <source>
        <dbReference type="RuleBase" id="RU363077"/>
    </source>
</evidence>
<feature type="transmembrane region" description="Helical" evidence="6">
    <location>
        <begin position="189"/>
        <end position="211"/>
    </location>
</feature>
<feature type="transmembrane region" description="Helical" evidence="6">
    <location>
        <begin position="111"/>
        <end position="130"/>
    </location>
</feature>
<comment type="caution">
    <text evidence="9">The sequence shown here is derived from an EMBL/GenBank/DDBJ whole genome shotgun (WGS) entry which is preliminary data.</text>
</comment>
<organism evidence="9 10">
    <name type="scientific">Eucalyptus globulus</name>
    <name type="common">Tasmanian blue gum</name>
    <dbReference type="NCBI Taxonomy" id="34317"/>
    <lineage>
        <taxon>Eukaryota</taxon>
        <taxon>Viridiplantae</taxon>
        <taxon>Streptophyta</taxon>
        <taxon>Embryophyta</taxon>
        <taxon>Tracheophyta</taxon>
        <taxon>Spermatophyta</taxon>
        <taxon>Magnoliopsida</taxon>
        <taxon>eudicotyledons</taxon>
        <taxon>Gunneridae</taxon>
        <taxon>Pentapetalae</taxon>
        <taxon>rosids</taxon>
        <taxon>malvids</taxon>
        <taxon>Myrtales</taxon>
        <taxon>Myrtaceae</taxon>
        <taxon>Myrtoideae</taxon>
        <taxon>Eucalypteae</taxon>
        <taxon>Eucalyptus</taxon>
    </lineage>
</organism>
<feature type="domain" description="EamA" evidence="8">
    <location>
        <begin position="17"/>
        <end position="158"/>
    </location>
</feature>
<feature type="transmembrane region" description="Helical" evidence="6">
    <location>
        <begin position="79"/>
        <end position="99"/>
    </location>
</feature>
<feature type="transmembrane region" description="Helical" evidence="6">
    <location>
        <begin position="218"/>
        <end position="239"/>
    </location>
</feature>
<evidence type="ECO:0000256" key="7">
    <source>
        <dbReference type="SAM" id="MobiDB-lite"/>
    </source>
</evidence>
<evidence type="ECO:0000256" key="3">
    <source>
        <dbReference type="ARBA" id="ARBA00022692"/>
    </source>
</evidence>
<dbReference type="EMBL" id="JBJKBG010000007">
    <property type="protein sequence ID" value="KAL3732188.1"/>
    <property type="molecule type" value="Genomic_DNA"/>
</dbReference>
<dbReference type="SUPFAM" id="SSF103481">
    <property type="entry name" value="Multidrug resistance efflux transporter EmrE"/>
    <property type="match status" value="2"/>
</dbReference>
<evidence type="ECO:0000259" key="8">
    <source>
        <dbReference type="Pfam" id="PF00892"/>
    </source>
</evidence>
<feature type="compositionally biased region" description="Polar residues" evidence="7">
    <location>
        <begin position="348"/>
        <end position="358"/>
    </location>
</feature>
<dbReference type="Proteomes" id="UP001634007">
    <property type="component" value="Unassembled WGS sequence"/>
</dbReference>
<dbReference type="PANTHER" id="PTHR31218">
    <property type="entry name" value="WAT1-RELATED PROTEIN"/>
    <property type="match status" value="1"/>
</dbReference>
<feature type="transmembrane region" description="Helical" evidence="6">
    <location>
        <begin position="251"/>
        <end position="272"/>
    </location>
</feature>
<dbReference type="InterPro" id="IPR037185">
    <property type="entry name" value="EmrE-like"/>
</dbReference>
<feature type="transmembrane region" description="Helical" evidence="6">
    <location>
        <begin position="284"/>
        <end position="304"/>
    </location>
</feature>
<evidence type="ECO:0000313" key="10">
    <source>
        <dbReference type="Proteomes" id="UP001634007"/>
    </source>
</evidence>
<gene>
    <name evidence="9" type="ORF">ACJRO7_028942</name>
</gene>
<sequence>MSRNGERVIRVLSRLKPYLAVVLLQFGFAGMAIITKFSLNRGMNQHVFVVYRHAFATAVVAPFAILFERKTRPKMTRSVFLKILLLGLLEPVIDQNLYYTGMKYTTASFTAAMSNMLPAFAFLMAWFFRLERLSIRSKHSQAKILGTLVTIGGAMIMTLGKGPVLDLPWTKSTSTHVDLDGVAQKPIEGALMITAGCFCWASFIILQAITLKSYPAELTLTTLICMTGTFQGAVFAFAMERSNFAAWSIQFDVRLLAVVYSGIICSGVGYYIQGVVMQIKGPVFLTAFNPLHMVLVAILGSFILHEILCLGRVIGALVIVLGLYLVLWGKSKDQVAAAAGSSEKQETSKPQIANTSLADESAETAASSYVVVDVTKTKVRPAEV</sequence>
<accession>A0ABD3K1C7</accession>